<dbReference type="SUPFAM" id="SSF55073">
    <property type="entry name" value="Nucleotide cyclase"/>
    <property type="match status" value="1"/>
</dbReference>
<evidence type="ECO:0000259" key="3">
    <source>
        <dbReference type="PROSITE" id="PS50887"/>
    </source>
</evidence>
<dbReference type="NCBIfam" id="TIGR00254">
    <property type="entry name" value="GGDEF"/>
    <property type="match status" value="1"/>
</dbReference>
<dbReference type="EMBL" id="NRSJ01000010">
    <property type="protein sequence ID" value="MBK1704428.1"/>
    <property type="molecule type" value="Genomic_DNA"/>
</dbReference>
<protein>
    <recommendedName>
        <fullName evidence="1">diguanylate cyclase</fullName>
        <ecNumber evidence="1">2.7.7.65</ecNumber>
    </recommendedName>
</protein>
<dbReference type="InterPro" id="IPR000160">
    <property type="entry name" value="GGDEF_dom"/>
</dbReference>
<comment type="catalytic activity">
    <reaction evidence="2">
        <text>2 GTP = 3',3'-c-di-GMP + 2 diphosphate</text>
        <dbReference type="Rhea" id="RHEA:24898"/>
        <dbReference type="ChEBI" id="CHEBI:33019"/>
        <dbReference type="ChEBI" id="CHEBI:37565"/>
        <dbReference type="ChEBI" id="CHEBI:58805"/>
        <dbReference type="EC" id="2.7.7.65"/>
    </reaction>
</comment>
<dbReference type="Proteomes" id="UP001296776">
    <property type="component" value="Unassembled WGS sequence"/>
</dbReference>
<dbReference type="PROSITE" id="PS50887">
    <property type="entry name" value="GGDEF"/>
    <property type="match status" value="1"/>
</dbReference>
<dbReference type="Pfam" id="PF00990">
    <property type="entry name" value="GGDEF"/>
    <property type="match status" value="1"/>
</dbReference>
<dbReference type="GO" id="GO:1902201">
    <property type="term" value="P:negative regulation of bacterial-type flagellum-dependent cell motility"/>
    <property type="evidence" value="ECO:0007669"/>
    <property type="project" value="TreeGrafter"/>
</dbReference>
<dbReference type="EC" id="2.7.7.65" evidence="1"/>
<evidence type="ECO:0000256" key="1">
    <source>
        <dbReference type="ARBA" id="ARBA00012528"/>
    </source>
</evidence>
<reference evidence="4" key="2">
    <citation type="journal article" date="2020" name="Microorganisms">
        <title>Osmotic Adaptation and Compatible Solute Biosynthesis of Phototrophic Bacteria as Revealed from Genome Analyses.</title>
        <authorList>
            <person name="Imhoff J.F."/>
            <person name="Rahn T."/>
            <person name="Kunzel S."/>
            <person name="Keller A."/>
            <person name="Neulinger S.C."/>
        </authorList>
    </citation>
    <scope>NUCLEOTIDE SEQUENCE</scope>
    <source>
        <strain evidence="4">DSM 11080</strain>
    </source>
</reference>
<sequence>MVCPIPNDRFGHLVGDAVLKEVTRRLGARVRQNDLLARWGGEEFILALPGTDQSGALQLAEALLQDIGQRPFETVGRVTLSIGLALWRPGESCAHWISRADNALYEAKRGGRNQVHTAKDTG</sequence>
<dbReference type="CDD" id="cd01949">
    <property type="entry name" value="GGDEF"/>
    <property type="match status" value="1"/>
</dbReference>
<reference evidence="4" key="1">
    <citation type="submission" date="2017-08" db="EMBL/GenBank/DDBJ databases">
        <authorList>
            <person name="Imhoff J.F."/>
            <person name="Rahn T."/>
            <person name="Kuenzel S."/>
            <person name="Neulinger S.C."/>
        </authorList>
    </citation>
    <scope>NUCLEOTIDE SEQUENCE</scope>
    <source>
        <strain evidence="4">DSM 11080</strain>
    </source>
</reference>
<evidence type="ECO:0000313" key="5">
    <source>
        <dbReference type="Proteomes" id="UP001296776"/>
    </source>
</evidence>
<dbReference type="InterPro" id="IPR050469">
    <property type="entry name" value="Diguanylate_Cyclase"/>
</dbReference>
<dbReference type="InterPro" id="IPR043128">
    <property type="entry name" value="Rev_trsase/Diguanyl_cyclase"/>
</dbReference>
<feature type="domain" description="GGDEF" evidence="3">
    <location>
        <begin position="1"/>
        <end position="120"/>
    </location>
</feature>
<name>A0AAJ0U3I3_9GAMM</name>
<dbReference type="InterPro" id="IPR029787">
    <property type="entry name" value="Nucleotide_cyclase"/>
</dbReference>
<dbReference type="Gene3D" id="3.30.70.270">
    <property type="match status" value="1"/>
</dbReference>
<keyword evidence="5" id="KW-1185">Reference proteome</keyword>
<dbReference type="GO" id="GO:0043709">
    <property type="term" value="P:cell adhesion involved in single-species biofilm formation"/>
    <property type="evidence" value="ECO:0007669"/>
    <property type="project" value="TreeGrafter"/>
</dbReference>
<organism evidence="4 5">
    <name type="scientific">Halochromatium glycolicum</name>
    <dbReference type="NCBI Taxonomy" id="85075"/>
    <lineage>
        <taxon>Bacteria</taxon>
        <taxon>Pseudomonadati</taxon>
        <taxon>Pseudomonadota</taxon>
        <taxon>Gammaproteobacteria</taxon>
        <taxon>Chromatiales</taxon>
        <taxon>Chromatiaceae</taxon>
        <taxon>Halochromatium</taxon>
    </lineage>
</organism>
<evidence type="ECO:0000313" key="4">
    <source>
        <dbReference type="EMBL" id="MBK1704428.1"/>
    </source>
</evidence>
<gene>
    <name evidence="4" type="ORF">CKO40_07730</name>
</gene>
<dbReference type="RefSeq" id="WP_200345628.1">
    <property type="nucleotide sequence ID" value="NZ_NRSJ01000010.1"/>
</dbReference>
<evidence type="ECO:0000256" key="2">
    <source>
        <dbReference type="ARBA" id="ARBA00034247"/>
    </source>
</evidence>
<dbReference type="SMART" id="SM00267">
    <property type="entry name" value="GGDEF"/>
    <property type="match status" value="1"/>
</dbReference>
<dbReference type="PANTHER" id="PTHR45138">
    <property type="entry name" value="REGULATORY COMPONENTS OF SENSORY TRANSDUCTION SYSTEM"/>
    <property type="match status" value="1"/>
</dbReference>
<accession>A0AAJ0U3I3</accession>
<dbReference type="GO" id="GO:0052621">
    <property type="term" value="F:diguanylate cyclase activity"/>
    <property type="evidence" value="ECO:0007669"/>
    <property type="project" value="UniProtKB-EC"/>
</dbReference>
<dbReference type="PANTHER" id="PTHR45138:SF9">
    <property type="entry name" value="DIGUANYLATE CYCLASE DGCM-RELATED"/>
    <property type="match status" value="1"/>
</dbReference>
<dbReference type="GO" id="GO:0005886">
    <property type="term" value="C:plasma membrane"/>
    <property type="evidence" value="ECO:0007669"/>
    <property type="project" value="TreeGrafter"/>
</dbReference>
<dbReference type="AlphaFoldDB" id="A0AAJ0U3I3"/>
<comment type="caution">
    <text evidence="4">The sequence shown here is derived from an EMBL/GenBank/DDBJ whole genome shotgun (WGS) entry which is preliminary data.</text>
</comment>
<proteinExistence type="predicted"/>